<dbReference type="InterPro" id="IPR038665">
    <property type="entry name" value="Voltage-dep_anion_channel_sf"/>
</dbReference>
<evidence type="ECO:0000313" key="7">
    <source>
        <dbReference type="Proteomes" id="UP000000503"/>
    </source>
</evidence>
<feature type="transmembrane region" description="Helical" evidence="5">
    <location>
        <begin position="12"/>
        <end position="32"/>
    </location>
</feature>
<dbReference type="eggNOG" id="COG1275">
    <property type="taxonomic scope" value="Bacteria"/>
</dbReference>
<name>F8EXB4_GRAC1</name>
<dbReference type="GO" id="GO:0005886">
    <property type="term" value="C:plasma membrane"/>
    <property type="evidence" value="ECO:0007669"/>
    <property type="project" value="TreeGrafter"/>
</dbReference>
<evidence type="ECO:0000256" key="1">
    <source>
        <dbReference type="ARBA" id="ARBA00004141"/>
    </source>
</evidence>
<feature type="transmembrane region" description="Helical" evidence="5">
    <location>
        <begin position="167"/>
        <end position="186"/>
    </location>
</feature>
<keyword evidence="2 5" id="KW-0812">Transmembrane</keyword>
<evidence type="ECO:0000256" key="2">
    <source>
        <dbReference type="ARBA" id="ARBA00022692"/>
    </source>
</evidence>
<feature type="transmembrane region" description="Helical" evidence="5">
    <location>
        <begin position="107"/>
        <end position="130"/>
    </location>
</feature>
<feature type="transmembrane region" description="Helical" evidence="5">
    <location>
        <begin position="198"/>
        <end position="217"/>
    </location>
</feature>
<feature type="transmembrane region" description="Helical" evidence="5">
    <location>
        <begin position="38"/>
        <end position="62"/>
    </location>
</feature>
<reference evidence="7" key="1">
    <citation type="journal article" date="2013" name="Stand. Genomic Sci.">
        <title>Genome sequence of the thermophilic fresh-water bacterium Spirochaeta caldaria type strain (H1(T)), reclassification of Spirochaeta caldaria, Spirochaeta stenostrepta, and Spirochaeta zuelzerae in the genus Treponema as Treponema caldaria comb. nov., Treponema stenostrepta comb. nov., and Treponema zuelzerae comb. nov., and emendation of the genus Treponema.</title>
        <authorList>
            <person name="Abt B."/>
            <person name="Goker M."/>
            <person name="Scheuner C."/>
            <person name="Han C."/>
            <person name="Lu M."/>
            <person name="Misra M."/>
            <person name="Lapidus A."/>
            <person name="Nolan M."/>
            <person name="Lucas S."/>
            <person name="Hammon N."/>
            <person name="Deshpande S."/>
            <person name="Cheng J.F."/>
            <person name="Tapia R."/>
            <person name="Goodwin L.A."/>
            <person name="Pitluck S."/>
            <person name="Liolios K."/>
            <person name="Pagani I."/>
            <person name="Ivanova N."/>
            <person name="Mavromatis K."/>
            <person name="Mikhailova N."/>
            <person name="Huntemann M."/>
            <person name="Pati A."/>
            <person name="Chen A."/>
            <person name="Palaniappan K."/>
            <person name="Land M."/>
            <person name="Hauser L."/>
            <person name="Jeffries C.D."/>
            <person name="Rohde M."/>
            <person name="Spring S."/>
            <person name="Gronow S."/>
            <person name="Detter J.C."/>
            <person name="Bristow J."/>
            <person name="Eisen J.A."/>
            <person name="Markowitz V."/>
            <person name="Hugenholtz P."/>
            <person name="Kyrpides N.C."/>
            <person name="Woyke T."/>
            <person name="Klenk H.P."/>
        </authorList>
    </citation>
    <scope>NUCLEOTIDE SEQUENCE</scope>
    <source>
        <strain evidence="7">ATCC 51460 / DSM 7334 / H1</strain>
    </source>
</reference>
<evidence type="ECO:0000256" key="5">
    <source>
        <dbReference type="SAM" id="Phobius"/>
    </source>
</evidence>
<protein>
    <submittedName>
        <fullName evidence="6">C4-dicarboxylate transporter/malic acid transport protein</fullName>
    </submittedName>
</protein>
<dbReference type="AlphaFoldDB" id="F8EXB4"/>
<feature type="transmembrane region" description="Helical" evidence="5">
    <location>
        <begin position="83"/>
        <end position="101"/>
    </location>
</feature>
<comment type="subcellular location">
    <subcellularLocation>
        <location evidence="1">Membrane</location>
        <topology evidence="1">Multi-pass membrane protein</topology>
    </subcellularLocation>
</comment>
<sequence>MKQSSRLEHFSISFFSIVLGLSGLALVFVKLSELFHSLYVVSQILTGVGLVIFLLVAMVFGIRLLRYPKVVAKEFSHPIKMNFYPLISKIFLIQSVIFLSFQKQVSLTFWLIGVVIQTIFIFSLVSTWIGPKNFEIHHINPAWFMPVVGSIMIPIAGVEHGYRELSWFFFAIGFILWIVLFTIVLYRVIFHAPLAERLIPTLFILFAPPAIGFISYYKLTGSFDSFARVMFYFAIFLFILVLMQWRQFITIKFYLSWWAYSFPLAALTVSTILMYRVSKIYFYRSFASGLAVVLSLVVMYLVFRTLQEIRNKSLCIEEKE</sequence>
<evidence type="ECO:0000256" key="4">
    <source>
        <dbReference type="ARBA" id="ARBA00023136"/>
    </source>
</evidence>
<dbReference type="InterPro" id="IPR052951">
    <property type="entry name" value="Tellurite_res_ion_channel"/>
</dbReference>
<keyword evidence="7" id="KW-1185">Reference proteome</keyword>
<dbReference type="Proteomes" id="UP000000503">
    <property type="component" value="Chromosome"/>
</dbReference>
<accession>F8EXB4</accession>
<dbReference type="CDD" id="cd09323">
    <property type="entry name" value="TDT_SLAC1_like"/>
    <property type="match status" value="1"/>
</dbReference>
<dbReference type="Gene3D" id="1.50.10.150">
    <property type="entry name" value="Voltage-dependent anion channel"/>
    <property type="match status" value="1"/>
</dbReference>
<dbReference type="STRING" id="744872.Spica_0703"/>
<dbReference type="OrthoDB" id="309023at2"/>
<dbReference type="Pfam" id="PF03595">
    <property type="entry name" value="SLAC1"/>
    <property type="match status" value="1"/>
</dbReference>
<organism evidence="6 7">
    <name type="scientific">Gracilinema caldarium (strain ATCC 51460 / DSM 7334 / H1)</name>
    <name type="common">Treponema caldarium</name>
    <dbReference type="NCBI Taxonomy" id="744872"/>
    <lineage>
        <taxon>Bacteria</taxon>
        <taxon>Pseudomonadati</taxon>
        <taxon>Spirochaetota</taxon>
        <taxon>Spirochaetia</taxon>
        <taxon>Spirochaetales</taxon>
        <taxon>Breznakiellaceae</taxon>
        <taxon>Gracilinema</taxon>
    </lineage>
</organism>
<dbReference type="PANTHER" id="PTHR37955:SF1">
    <property type="entry name" value="DEP DOMAIN-CONTAINING PROTEIN"/>
    <property type="match status" value="1"/>
</dbReference>
<dbReference type="HOGENOM" id="CLU_044414_0_0_12"/>
<dbReference type="RefSeq" id="WP_013968169.1">
    <property type="nucleotide sequence ID" value="NC_015732.1"/>
</dbReference>
<keyword evidence="3 5" id="KW-1133">Transmembrane helix</keyword>
<proteinExistence type="predicted"/>
<evidence type="ECO:0000256" key="3">
    <source>
        <dbReference type="ARBA" id="ARBA00022989"/>
    </source>
</evidence>
<feature type="transmembrane region" description="Helical" evidence="5">
    <location>
        <begin position="281"/>
        <end position="303"/>
    </location>
</feature>
<dbReference type="KEGG" id="scd:Spica_0703"/>
<feature type="transmembrane region" description="Helical" evidence="5">
    <location>
        <begin position="257"/>
        <end position="275"/>
    </location>
</feature>
<feature type="transmembrane region" description="Helical" evidence="5">
    <location>
        <begin position="229"/>
        <end position="245"/>
    </location>
</feature>
<dbReference type="EMBL" id="CP002868">
    <property type="protein sequence ID" value="AEJ18857.1"/>
    <property type="molecule type" value="Genomic_DNA"/>
</dbReference>
<dbReference type="PANTHER" id="PTHR37955">
    <property type="entry name" value="TELLURITE RESISTANCE PROTEIN TEHA"/>
    <property type="match status" value="1"/>
</dbReference>
<gene>
    <name evidence="6" type="ordered locus">Spica_0703</name>
</gene>
<keyword evidence="4 5" id="KW-0472">Membrane</keyword>
<feature type="transmembrane region" description="Helical" evidence="5">
    <location>
        <begin position="142"/>
        <end position="161"/>
    </location>
</feature>
<evidence type="ECO:0000313" key="6">
    <source>
        <dbReference type="EMBL" id="AEJ18857.1"/>
    </source>
</evidence>
<dbReference type="GO" id="GO:0046583">
    <property type="term" value="F:monoatomic cation efflux transmembrane transporter activity"/>
    <property type="evidence" value="ECO:0007669"/>
    <property type="project" value="TreeGrafter"/>
</dbReference>
<dbReference type="InterPro" id="IPR004695">
    <property type="entry name" value="SLAC1/Mae1/Ssu1/TehA"/>
</dbReference>